<keyword evidence="3" id="KW-1185">Reference proteome</keyword>
<organism evidence="2 3">
    <name type="scientific">Veronia nyctiphanis</name>
    <dbReference type="NCBI Taxonomy" id="1278244"/>
    <lineage>
        <taxon>Bacteria</taxon>
        <taxon>Pseudomonadati</taxon>
        <taxon>Pseudomonadota</taxon>
        <taxon>Gammaproteobacteria</taxon>
        <taxon>Vibrionales</taxon>
        <taxon>Vibrionaceae</taxon>
        <taxon>Veronia</taxon>
    </lineage>
</organism>
<dbReference type="AlphaFoldDB" id="A0A4Q0YTC9"/>
<dbReference type="Proteomes" id="UP000290287">
    <property type="component" value="Unassembled WGS sequence"/>
</dbReference>
<dbReference type="SUPFAM" id="SSF140591">
    <property type="entry name" value="Type III secretion system domain"/>
    <property type="match status" value="1"/>
</dbReference>
<proteinExistence type="predicted"/>
<reference evidence="2 3" key="1">
    <citation type="submission" date="2017-10" db="EMBL/GenBank/DDBJ databases">
        <title>Nyctiphanis sp. nov., isolated from the stomach of the euphausiid Nyctiphanes simplex (Hansen, 1911) in the Gulf of California.</title>
        <authorList>
            <person name="Gomez-Gil B."/>
            <person name="Aguilar-Mendez M."/>
            <person name="Lopez-Cortes A."/>
            <person name="Gomez-Gutierrez J."/>
            <person name="Roque A."/>
            <person name="Lang E."/>
            <person name="Gonzalez-Castillo A."/>
        </authorList>
    </citation>
    <scope>NUCLEOTIDE SEQUENCE [LARGE SCALE GENOMIC DNA]</scope>
    <source>
        <strain evidence="2 3">CAIM 600</strain>
    </source>
</reference>
<gene>
    <name evidence="2" type="ORF">CS022_17045</name>
</gene>
<name>A0A4Q0YTC9_9GAMM</name>
<evidence type="ECO:0000259" key="1">
    <source>
        <dbReference type="Pfam" id="PF07201"/>
    </source>
</evidence>
<dbReference type="Pfam" id="PF07201">
    <property type="entry name" value="HrpJ"/>
    <property type="match status" value="1"/>
</dbReference>
<comment type="caution">
    <text evidence="2">The sequence shown here is derived from an EMBL/GenBank/DDBJ whole genome shotgun (WGS) entry which is preliminary data.</text>
</comment>
<dbReference type="GO" id="GO:0046903">
    <property type="term" value="P:secretion"/>
    <property type="evidence" value="ECO:0007669"/>
    <property type="project" value="InterPro"/>
</dbReference>
<accession>A0A4Q0YTC9</accession>
<dbReference type="InterPro" id="IPR010812">
    <property type="entry name" value="HrpJ-like"/>
</dbReference>
<protein>
    <recommendedName>
        <fullName evidence="1">Hypersensitivity response secretion-like HrpJ domain-containing protein</fullName>
    </recommendedName>
</protein>
<sequence length="246" mass="27764">MLSGMNGLGSGTAYDMLYSQNKQKPDAAKSQSSNMMQNTFFSFDSLEEVSMKFNEIRLSREKKVDGRELDFKDFFMGQGFKKDKQNMSPKDIEFIKKGISLKAKELGNDVCESIFKLAKTLENKMLNGGDLRDMLKICKNDPALCFLALKCGYFSALDADNPKLADKFQVMANELQGRFGKEVQVSLSVSSFYAVLSKDPVKRRQARKMYYDKVLGKGLYRPSWISLSLSLAKKVLFSVALPLLQL</sequence>
<dbReference type="GO" id="GO:0019867">
    <property type="term" value="C:outer membrane"/>
    <property type="evidence" value="ECO:0007669"/>
    <property type="project" value="InterPro"/>
</dbReference>
<evidence type="ECO:0000313" key="2">
    <source>
        <dbReference type="EMBL" id="RXJ72251.1"/>
    </source>
</evidence>
<dbReference type="RefSeq" id="WP_129123270.1">
    <property type="nucleotide sequence ID" value="NZ_PEIB01000024.1"/>
</dbReference>
<feature type="domain" description="Hypersensitivity response secretion-like HrpJ" evidence="1">
    <location>
        <begin position="112"/>
        <end position="216"/>
    </location>
</feature>
<evidence type="ECO:0000313" key="3">
    <source>
        <dbReference type="Proteomes" id="UP000290287"/>
    </source>
</evidence>
<dbReference type="OrthoDB" id="5863785at2"/>
<dbReference type="EMBL" id="PEIB01000024">
    <property type="protein sequence ID" value="RXJ72251.1"/>
    <property type="molecule type" value="Genomic_DNA"/>
</dbReference>